<feature type="compositionally biased region" description="Acidic residues" evidence="1">
    <location>
        <begin position="283"/>
        <end position="299"/>
    </location>
</feature>
<dbReference type="InterPro" id="IPR035927">
    <property type="entry name" value="DUSP-like_sf"/>
</dbReference>
<name>A0A7S3LMB8_9STRA</name>
<dbReference type="Gene3D" id="3.30.2230.10">
    <property type="entry name" value="DUSP-like"/>
    <property type="match status" value="1"/>
</dbReference>
<evidence type="ECO:0000313" key="3">
    <source>
        <dbReference type="EMBL" id="CAE0435947.1"/>
    </source>
</evidence>
<feature type="region of interest" description="Disordered" evidence="1">
    <location>
        <begin position="163"/>
        <end position="187"/>
    </location>
</feature>
<feature type="compositionally biased region" description="Basic and acidic residues" evidence="1">
    <location>
        <begin position="254"/>
        <end position="265"/>
    </location>
</feature>
<dbReference type="AlphaFoldDB" id="A0A7S3LMB8"/>
<feature type="domain" description="DUSP" evidence="2">
    <location>
        <begin position="313"/>
        <end position="415"/>
    </location>
</feature>
<dbReference type="SUPFAM" id="SSF143791">
    <property type="entry name" value="DUSP-like"/>
    <property type="match status" value="1"/>
</dbReference>
<evidence type="ECO:0000256" key="1">
    <source>
        <dbReference type="SAM" id="MobiDB-lite"/>
    </source>
</evidence>
<dbReference type="InterPro" id="IPR006615">
    <property type="entry name" value="Pept_C19_DUSP"/>
</dbReference>
<organism evidence="3">
    <name type="scientific">Aplanochytrium stocchinoi</name>
    <dbReference type="NCBI Taxonomy" id="215587"/>
    <lineage>
        <taxon>Eukaryota</taxon>
        <taxon>Sar</taxon>
        <taxon>Stramenopiles</taxon>
        <taxon>Bigyra</taxon>
        <taxon>Labyrinthulomycetes</taxon>
        <taxon>Thraustochytrida</taxon>
        <taxon>Thraustochytriidae</taxon>
        <taxon>Aplanochytrium</taxon>
    </lineage>
</organism>
<gene>
    <name evidence="3" type="ORF">ASTO00021_LOCUS6220</name>
</gene>
<dbReference type="EMBL" id="HBIN01008395">
    <property type="protein sequence ID" value="CAE0435947.1"/>
    <property type="molecule type" value="Transcribed_RNA"/>
</dbReference>
<dbReference type="GO" id="GO:0004843">
    <property type="term" value="F:cysteine-type deubiquitinase activity"/>
    <property type="evidence" value="ECO:0007669"/>
    <property type="project" value="InterPro"/>
</dbReference>
<evidence type="ECO:0000259" key="2">
    <source>
        <dbReference type="PROSITE" id="PS51283"/>
    </source>
</evidence>
<protein>
    <recommendedName>
        <fullName evidence="2">DUSP domain-containing protein</fullName>
    </recommendedName>
</protein>
<feature type="region of interest" description="Disordered" evidence="1">
    <location>
        <begin position="240"/>
        <end position="309"/>
    </location>
</feature>
<dbReference type="SMART" id="SM00695">
    <property type="entry name" value="DUSP"/>
    <property type="match status" value="1"/>
</dbReference>
<accession>A0A7S3LMB8</accession>
<sequence length="419" mass="47902">MGNLQTLLGECQIGELPAYVKEYLAKAEEHLPGRGKKDGSGGDEAYIVYAESLSLPNTRSQSANMNMDRNFRNPYTGPNHTYVNSRAALLQEENSRSINEDRQLLSDIVDLVVDGIDSPSIRRERVIHERARSSNDIPGGEVYSLPVKNKRVVKTDVWEEAKSRVDVTGSHVRASPLDEGNNDGIDDDLETAVVADVYVNDYDANENFQPKTNVNKVESSLSQAQSLQAYVEADSEYEYEEIGQHHQQQQATPKNERETETENEKKTKKKMTKKRQQRNEVVIDSDEENEQTEENEEAQNEGKTMSSPLDICRQEEVELRSICHIVALPFEMDEEAEMMKKWYIVEAEWFRHWSKFLQGAARPGPIINEKLLTEDNDRPWPGLLPGEHYFGMDEQAWNFLADRYGADIAICRNTYDIYE</sequence>
<dbReference type="PROSITE" id="PS51283">
    <property type="entry name" value="DUSP"/>
    <property type="match status" value="1"/>
</dbReference>
<reference evidence="3" key="1">
    <citation type="submission" date="2021-01" db="EMBL/GenBank/DDBJ databases">
        <authorList>
            <person name="Corre E."/>
            <person name="Pelletier E."/>
            <person name="Niang G."/>
            <person name="Scheremetjew M."/>
            <person name="Finn R."/>
            <person name="Kale V."/>
            <person name="Holt S."/>
            <person name="Cochrane G."/>
            <person name="Meng A."/>
            <person name="Brown T."/>
            <person name="Cohen L."/>
        </authorList>
    </citation>
    <scope>NUCLEOTIDE SEQUENCE</scope>
    <source>
        <strain evidence="3">GSBS06</strain>
    </source>
</reference>
<proteinExistence type="predicted"/>
<dbReference type="Pfam" id="PF06337">
    <property type="entry name" value="DUSP"/>
    <property type="match status" value="1"/>
</dbReference>
<feature type="compositionally biased region" description="Basic residues" evidence="1">
    <location>
        <begin position="266"/>
        <end position="276"/>
    </location>
</feature>